<organism evidence="2 3">
    <name type="scientific">Flavobacterium aurantiibacter</name>
    <dbReference type="NCBI Taxonomy" id="2023067"/>
    <lineage>
        <taxon>Bacteria</taxon>
        <taxon>Pseudomonadati</taxon>
        <taxon>Bacteroidota</taxon>
        <taxon>Flavobacteriia</taxon>
        <taxon>Flavobacteriales</taxon>
        <taxon>Flavobacteriaceae</taxon>
        <taxon>Flavobacterium</taxon>
    </lineage>
</organism>
<proteinExistence type="predicted"/>
<keyword evidence="1" id="KW-1133">Transmembrane helix</keyword>
<evidence type="ECO:0000256" key="1">
    <source>
        <dbReference type="SAM" id="Phobius"/>
    </source>
</evidence>
<dbReference type="Proteomes" id="UP000216035">
    <property type="component" value="Unassembled WGS sequence"/>
</dbReference>
<dbReference type="AlphaFoldDB" id="A0A255ZQK0"/>
<accession>A0A255ZQK0</accession>
<evidence type="ECO:0000313" key="2">
    <source>
        <dbReference type="EMBL" id="OYQ43672.1"/>
    </source>
</evidence>
<keyword evidence="1" id="KW-0472">Membrane</keyword>
<gene>
    <name evidence="2" type="ORF">CHX27_09375</name>
</gene>
<dbReference type="EMBL" id="NOXX01000200">
    <property type="protein sequence ID" value="OYQ43672.1"/>
    <property type="molecule type" value="Genomic_DNA"/>
</dbReference>
<keyword evidence="1" id="KW-0812">Transmembrane</keyword>
<feature type="transmembrane region" description="Helical" evidence="1">
    <location>
        <begin position="64"/>
        <end position="85"/>
    </location>
</feature>
<feature type="transmembrane region" description="Helical" evidence="1">
    <location>
        <begin position="20"/>
        <end position="39"/>
    </location>
</feature>
<reference evidence="2 3" key="1">
    <citation type="submission" date="2017-07" db="EMBL/GenBank/DDBJ databases">
        <title>Flavobacterium cyanobacteriorum sp. nov., isolated from cyanobacterial aggregates in a eutrophic lake.</title>
        <authorList>
            <person name="Cai H."/>
        </authorList>
    </citation>
    <scope>NUCLEOTIDE SEQUENCE [LARGE SCALE GENOMIC DNA]</scope>
    <source>
        <strain evidence="2 3">TH167</strain>
    </source>
</reference>
<sequence length="124" mass="14082">MFCDFLNWTNFASSCYVAKCLKLCLIILVGLNVEFFFGFHQRYFVLGVPAAKIATLRKCTIRTVAVRLFVPSIAIGFFCGLNATTKKAFRCHPFREKLVLMNVLGIRLLPKLADLKAATRIRIF</sequence>
<comment type="caution">
    <text evidence="2">The sequence shown here is derived from an EMBL/GenBank/DDBJ whole genome shotgun (WGS) entry which is preliminary data.</text>
</comment>
<evidence type="ECO:0000313" key="3">
    <source>
        <dbReference type="Proteomes" id="UP000216035"/>
    </source>
</evidence>
<keyword evidence="3" id="KW-1185">Reference proteome</keyword>
<name>A0A255ZQK0_9FLAO</name>
<protein>
    <submittedName>
        <fullName evidence="2">Uncharacterized protein</fullName>
    </submittedName>
</protein>